<evidence type="ECO:0000256" key="2">
    <source>
        <dbReference type="ARBA" id="ARBA00023043"/>
    </source>
</evidence>
<feature type="repeat" description="ANK" evidence="3">
    <location>
        <begin position="33"/>
        <end position="61"/>
    </location>
</feature>
<dbReference type="PROSITE" id="PS50297">
    <property type="entry name" value="ANK_REP_REGION"/>
    <property type="match status" value="2"/>
</dbReference>
<proteinExistence type="predicted"/>
<dbReference type="Proteomes" id="UP000001542">
    <property type="component" value="Unassembled WGS sequence"/>
</dbReference>
<evidence type="ECO:0000313" key="5">
    <source>
        <dbReference type="Proteomes" id="UP000001542"/>
    </source>
</evidence>
<reference evidence="4" key="2">
    <citation type="journal article" date="2007" name="Science">
        <title>Draft genome sequence of the sexually transmitted pathogen Trichomonas vaginalis.</title>
        <authorList>
            <person name="Carlton J.M."/>
            <person name="Hirt R.P."/>
            <person name="Silva J.C."/>
            <person name="Delcher A.L."/>
            <person name="Schatz M."/>
            <person name="Zhao Q."/>
            <person name="Wortman J.R."/>
            <person name="Bidwell S.L."/>
            <person name="Alsmark U.C.M."/>
            <person name="Besteiro S."/>
            <person name="Sicheritz-Ponten T."/>
            <person name="Noel C.J."/>
            <person name="Dacks J.B."/>
            <person name="Foster P.G."/>
            <person name="Simillion C."/>
            <person name="Van de Peer Y."/>
            <person name="Miranda-Saavedra D."/>
            <person name="Barton G.J."/>
            <person name="Westrop G.D."/>
            <person name="Mueller S."/>
            <person name="Dessi D."/>
            <person name="Fiori P.L."/>
            <person name="Ren Q."/>
            <person name="Paulsen I."/>
            <person name="Zhang H."/>
            <person name="Bastida-Corcuera F.D."/>
            <person name="Simoes-Barbosa A."/>
            <person name="Brown M.T."/>
            <person name="Hayes R.D."/>
            <person name="Mukherjee M."/>
            <person name="Okumura C.Y."/>
            <person name="Schneider R."/>
            <person name="Smith A.J."/>
            <person name="Vanacova S."/>
            <person name="Villalvazo M."/>
            <person name="Haas B.J."/>
            <person name="Pertea M."/>
            <person name="Feldblyum T.V."/>
            <person name="Utterback T.R."/>
            <person name="Shu C.L."/>
            <person name="Osoegawa K."/>
            <person name="de Jong P.J."/>
            <person name="Hrdy I."/>
            <person name="Horvathova L."/>
            <person name="Zubacova Z."/>
            <person name="Dolezal P."/>
            <person name="Malik S.B."/>
            <person name="Logsdon J.M. Jr."/>
            <person name="Henze K."/>
            <person name="Gupta A."/>
            <person name="Wang C.C."/>
            <person name="Dunne R.L."/>
            <person name="Upcroft J.A."/>
            <person name="Upcroft P."/>
            <person name="White O."/>
            <person name="Salzberg S.L."/>
            <person name="Tang P."/>
            <person name="Chiu C.-H."/>
            <person name="Lee Y.-S."/>
            <person name="Embley T.M."/>
            <person name="Coombs G.H."/>
            <person name="Mottram J.C."/>
            <person name="Tachezy J."/>
            <person name="Fraser-Liggett C.M."/>
            <person name="Johnson P.J."/>
        </authorList>
    </citation>
    <scope>NUCLEOTIDE SEQUENCE [LARGE SCALE GENOMIC DNA]</scope>
    <source>
        <strain evidence="4">G3</strain>
    </source>
</reference>
<protein>
    <submittedName>
        <fullName evidence="4">Uncharacterized protein</fullName>
    </submittedName>
</protein>
<dbReference type="RefSeq" id="XP_001306869.1">
    <property type="nucleotide sequence ID" value="XM_001306868.1"/>
</dbReference>
<dbReference type="VEuPathDB" id="TrichDB:TVAGG3_0177870"/>
<organism evidence="4 5">
    <name type="scientific">Trichomonas vaginalis (strain ATCC PRA-98 / G3)</name>
    <dbReference type="NCBI Taxonomy" id="412133"/>
    <lineage>
        <taxon>Eukaryota</taxon>
        <taxon>Metamonada</taxon>
        <taxon>Parabasalia</taxon>
        <taxon>Trichomonadida</taxon>
        <taxon>Trichomonadidae</taxon>
        <taxon>Trichomonas</taxon>
    </lineage>
</organism>
<dbReference type="PRINTS" id="PR01415">
    <property type="entry name" value="ANKYRIN"/>
</dbReference>
<dbReference type="KEGG" id="tva:4751665"/>
<name>A2FMC2_TRIV3</name>
<sequence>MQTALHHAARYNSKETATLLISHGANINEKDKVGKTAFHIAKSQNHKEMLTLLISHGSYIN</sequence>
<evidence type="ECO:0000256" key="3">
    <source>
        <dbReference type="PROSITE-ProRule" id="PRU00023"/>
    </source>
</evidence>
<accession>A2FMC2</accession>
<evidence type="ECO:0000313" key="4">
    <source>
        <dbReference type="EMBL" id="EAX93939.1"/>
    </source>
</evidence>
<dbReference type="InterPro" id="IPR036770">
    <property type="entry name" value="Ankyrin_rpt-contain_sf"/>
</dbReference>
<dbReference type="SUPFAM" id="SSF48403">
    <property type="entry name" value="Ankyrin repeat"/>
    <property type="match status" value="1"/>
</dbReference>
<feature type="repeat" description="ANK" evidence="3">
    <location>
        <begin position="1"/>
        <end position="32"/>
    </location>
</feature>
<dbReference type="VEuPathDB" id="TrichDB:TVAG_307180"/>
<dbReference type="InParanoid" id="A2FMC2"/>
<dbReference type="AlphaFoldDB" id="A2FMC2"/>
<dbReference type="SMR" id="A2FMC2"/>
<keyword evidence="5" id="KW-1185">Reference proteome</keyword>
<keyword evidence="2 3" id="KW-0040">ANK repeat</keyword>
<dbReference type="Pfam" id="PF12796">
    <property type="entry name" value="Ank_2"/>
    <property type="match status" value="1"/>
</dbReference>
<dbReference type="SMART" id="SM00248">
    <property type="entry name" value="ANK"/>
    <property type="match status" value="2"/>
</dbReference>
<keyword evidence="1" id="KW-0677">Repeat</keyword>
<dbReference type="PROSITE" id="PS50088">
    <property type="entry name" value="ANK_REPEAT"/>
    <property type="match status" value="2"/>
</dbReference>
<dbReference type="Gene3D" id="1.25.40.20">
    <property type="entry name" value="Ankyrin repeat-containing domain"/>
    <property type="match status" value="1"/>
</dbReference>
<dbReference type="InterPro" id="IPR050663">
    <property type="entry name" value="Ankyrin-SOCS_Box"/>
</dbReference>
<dbReference type="PANTHER" id="PTHR24193">
    <property type="entry name" value="ANKYRIN REPEAT PROTEIN"/>
    <property type="match status" value="1"/>
</dbReference>
<dbReference type="EMBL" id="DS113884">
    <property type="protein sequence ID" value="EAX93939.1"/>
    <property type="molecule type" value="Genomic_DNA"/>
</dbReference>
<evidence type="ECO:0000256" key="1">
    <source>
        <dbReference type="ARBA" id="ARBA00022737"/>
    </source>
</evidence>
<gene>
    <name evidence="4" type="ORF">TVAG_307180</name>
</gene>
<reference evidence="4" key="1">
    <citation type="submission" date="2006-10" db="EMBL/GenBank/DDBJ databases">
        <authorList>
            <person name="Amadeo P."/>
            <person name="Zhao Q."/>
            <person name="Wortman J."/>
            <person name="Fraser-Liggett C."/>
            <person name="Carlton J."/>
        </authorList>
    </citation>
    <scope>NUCLEOTIDE SEQUENCE</scope>
    <source>
        <strain evidence="4">G3</strain>
    </source>
</reference>
<dbReference type="OrthoDB" id="442087at2759"/>
<dbReference type="InterPro" id="IPR002110">
    <property type="entry name" value="Ankyrin_rpt"/>
</dbReference>
<dbReference type="STRING" id="5722.A2FMC2"/>
<dbReference type="PANTHER" id="PTHR24193:SF121">
    <property type="entry name" value="ADA2A-CONTAINING COMPLEX COMPONENT 3, ISOFORM D"/>
    <property type="match status" value="1"/>
</dbReference>